<dbReference type="Gene3D" id="1.10.287.1490">
    <property type="match status" value="1"/>
</dbReference>
<evidence type="ECO:0000256" key="1">
    <source>
        <dbReference type="SAM" id="Coils"/>
    </source>
</evidence>
<gene>
    <name evidence="3" type="ORF">GSI_03117</name>
</gene>
<evidence type="ECO:0000313" key="4">
    <source>
        <dbReference type="Proteomes" id="UP000230002"/>
    </source>
</evidence>
<name>A0A2G8SKR0_9APHY</name>
<feature type="region of interest" description="Disordered" evidence="2">
    <location>
        <begin position="222"/>
        <end position="410"/>
    </location>
</feature>
<keyword evidence="1" id="KW-0175">Coiled coil</keyword>
<organism evidence="3 4">
    <name type="scientific">Ganoderma sinense ZZ0214-1</name>
    <dbReference type="NCBI Taxonomy" id="1077348"/>
    <lineage>
        <taxon>Eukaryota</taxon>
        <taxon>Fungi</taxon>
        <taxon>Dikarya</taxon>
        <taxon>Basidiomycota</taxon>
        <taxon>Agaricomycotina</taxon>
        <taxon>Agaricomycetes</taxon>
        <taxon>Polyporales</taxon>
        <taxon>Polyporaceae</taxon>
        <taxon>Ganoderma</taxon>
    </lineage>
</organism>
<feature type="compositionally biased region" description="Basic and acidic residues" evidence="2">
    <location>
        <begin position="610"/>
        <end position="635"/>
    </location>
</feature>
<dbReference type="EMBL" id="AYKW01000005">
    <property type="protein sequence ID" value="PIL34342.1"/>
    <property type="molecule type" value="Genomic_DNA"/>
</dbReference>
<protein>
    <submittedName>
        <fullName evidence="3">Uncharacterized protein</fullName>
    </submittedName>
</protein>
<feature type="coiled-coil region" evidence="1">
    <location>
        <begin position="14"/>
        <end position="48"/>
    </location>
</feature>
<sequence length="661" mass="72261">MRLQRELNAALERRAEIEDEVVVCRRVQEQLENEVRRCKEHLATQVQNVSRLEEKLAAQLDLHRETSSSQLVKYCALEKRFEGAKRDHDSTREVLKDLQTEFDSCKRRAENQDAETGATIKALSSEVVFLRDENVALQSEVSHYRERSETLGSQLEDVTTDLDVTRTKCINLEFTLEERLRDVWTDQGRVHACAAGDDSNLLALYDEIGSSFLLKTGSSDTAADERHASTQAEANETNETRPSTQDDGYKKAAGRHPAPADGQDETRLSAQEADGPTDPTANDHDPAPADGQDETRLSAQEAADRHPASDTTNAPAAHGQDETQVADAPTDPTDDTNDHDPADGQDETRLSAQEADGPTDPTANDHETAPGDSQDETRLSAQEAADRHPVPTGPPTADANDHETAPAHGQDETRLLAQESAYSGPMSWYEPSVSFGLRAFLVITLLSCVIMGLAGSGTPCIFPFPGFSLVVSSSSNSLRVNTHGREITQVSATLTTGWNICDSEAGYEVKWSAAPLLGLPGVGRYMHLRFDNPLVYWDFKWRFADACFQTCRKTSELKEKIGRISNFEVFSRYARTYLGERNDQVEQSSEVHVNNHAEGGVEVNGGDTMRGADAKGDGDRMDAMGEDGVNTKERDNGAEGYALSMMGGDGVIAVEGQSGVN</sequence>
<feature type="compositionally biased region" description="Basic and acidic residues" evidence="2">
    <location>
        <begin position="399"/>
        <end position="410"/>
    </location>
</feature>
<feature type="compositionally biased region" description="Polar residues" evidence="2">
    <location>
        <begin position="229"/>
        <end position="246"/>
    </location>
</feature>
<dbReference type="AlphaFoldDB" id="A0A2G8SKR0"/>
<reference evidence="3 4" key="1">
    <citation type="journal article" date="2015" name="Sci. Rep.">
        <title>Chromosome-level genome map provides insights into diverse defense mechanisms in the medicinal fungus Ganoderma sinense.</title>
        <authorList>
            <person name="Zhu Y."/>
            <person name="Xu J."/>
            <person name="Sun C."/>
            <person name="Zhou S."/>
            <person name="Xu H."/>
            <person name="Nelson D.R."/>
            <person name="Qian J."/>
            <person name="Song J."/>
            <person name="Luo H."/>
            <person name="Xiang L."/>
            <person name="Li Y."/>
            <person name="Xu Z."/>
            <person name="Ji A."/>
            <person name="Wang L."/>
            <person name="Lu S."/>
            <person name="Hayward A."/>
            <person name="Sun W."/>
            <person name="Li X."/>
            <person name="Schwartz D.C."/>
            <person name="Wang Y."/>
            <person name="Chen S."/>
        </authorList>
    </citation>
    <scope>NUCLEOTIDE SEQUENCE [LARGE SCALE GENOMIC DNA]</scope>
    <source>
        <strain evidence="3 4">ZZ0214-1</strain>
    </source>
</reference>
<dbReference type="Proteomes" id="UP000230002">
    <property type="component" value="Unassembled WGS sequence"/>
</dbReference>
<feature type="compositionally biased region" description="Basic and acidic residues" evidence="2">
    <location>
        <begin position="336"/>
        <end position="349"/>
    </location>
</feature>
<evidence type="ECO:0000256" key="2">
    <source>
        <dbReference type="SAM" id="MobiDB-lite"/>
    </source>
</evidence>
<proteinExistence type="predicted"/>
<comment type="caution">
    <text evidence="3">The sequence shown here is derived from an EMBL/GenBank/DDBJ whole genome shotgun (WGS) entry which is preliminary data.</text>
</comment>
<evidence type="ECO:0000313" key="3">
    <source>
        <dbReference type="EMBL" id="PIL34342.1"/>
    </source>
</evidence>
<feature type="region of interest" description="Disordered" evidence="2">
    <location>
        <begin position="598"/>
        <end position="635"/>
    </location>
</feature>
<accession>A0A2G8SKR0</accession>
<keyword evidence="4" id="KW-1185">Reference proteome</keyword>
<feature type="coiled-coil region" evidence="1">
    <location>
        <begin position="81"/>
        <end position="140"/>
    </location>
</feature>